<dbReference type="InterPro" id="IPR009241">
    <property type="entry name" value="HigB-like"/>
</dbReference>
<evidence type="ECO:0008006" key="3">
    <source>
        <dbReference type="Google" id="ProtNLM"/>
    </source>
</evidence>
<protein>
    <recommendedName>
        <fullName evidence="3">Addiction module toxin RelE</fullName>
    </recommendedName>
</protein>
<dbReference type="EMBL" id="CBTK010000151">
    <property type="protein sequence ID" value="CDH45409.1"/>
    <property type="molecule type" value="Genomic_DNA"/>
</dbReference>
<name>A0A7U7J2U3_9GAMM</name>
<organism evidence="1 2">
    <name type="scientific">Candidatus Contendobacter odensis Run_B_J11</name>
    <dbReference type="NCBI Taxonomy" id="1400861"/>
    <lineage>
        <taxon>Bacteria</taxon>
        <taxon>Pseudomonadati</taxon>
        <taxon>Pseudomonadota</taxon>
        <taxon>Gammaproteobacteria</taxon>
        <taxon>Candidatus Competibacteraceae</taxon>
        <taxon>Candidatus Contendibacter</taxon>
    </lineage>
</organism>
<dbReference type="AlphaFoldDB" id="A0A7U7J2U3"/>
<accession>A0A7U7J2U3</accession>
<evidence type="ECO:0000313" key="1">
    <source>
        <dbReference type="EMBL" id="CDH45409.1"/>
    </source>
</evidence>
<gene>
    <name evidence="1" type="ORF">BN874_2340004</name>
</gene>
<sequence>MCKMNWTVETLDAVVDAEMAALPADMRARFSRISTLIEVAGLDHVREPHIKHLEGRLWEMRLRGKDGISRALYVTAQAQRVVVVRVFVKKTEKTPRREIELALRRAQEVEDD</sequence>
<comment type="caution">
    <text evidence="1">The sequence shown here is derived from an EMBL/GenBank/DDBJ whole genome shotgun (WGS) entry which is preliminary data.</text>
</comment>
<reference evidence="1 2" key="1">
    <citation type="journal article" date="2014" name="ISME J.">
        <title>Candidatus Competibacter-lineage genomes retrieved from metagenomes reveal functional metabolic diversity.</title>
        <authorList>
            <person name="McIlroy S.J."/>
            <person name="Albertsen M."/>
            <person name="Andresen E.K."/>
            <person name="Saunders A.M."/>
            <person name="Kristiansen R."/>
            <person name="Stokholm-Bjerregaard M."/>
            <person name="Nielsen K.L."/>
            <person name="Nielsen P.H."/>
        </authorList>
    </citation>
    <scope>NUCLEOTIDE SEQUENCE [LARGE SCALE GENOMIC DNA]</scope>
    <source>
        <strain evidence="1 2">Run_B_J11</strain>
    </source>
</reference>
<keyword evidence="2" id="KW-1185">Reference proteome</keyword>
<dbReference type="Proteomes" id="UP000019184">
    <property type="component" value="Unassembled WGS sequence"/>
</dbReference>
<proteinExistence type="predicted"/>
<evidence type="ECO:0000313" key="2">
    <source>
        <dbReference type="Proteomes" id="UP000019184"/>
    </source>
</evidence>
<dbReference type="Pfam" id="PF05973">
    <property type="entry name" value="Gp49"/>
    <property type="match status" value="1"/>
</dbReference>